<dbReference type="Proteomes" id="UP000572817">
    <property type="component" value="Unassembled WGS sequence"/>
</dbReference>
<gene>
    <name evidence="2" type="ORF">GTA08_BOTSDO01866</name>
</gene>
<organism evidence="2 3">
    <name type="scientific">Botryosphaeria dothidea</name>
    <dbReference type="NCBI Taxonomy" id="55169"/>
    <lineage>
        <taxon>Eukaryota</taxon>
        <taxon>Fungi</taxon>
        <taxon>Dikarya</taxon>
        <taxon>Ascomycota</taxon>
        <taxon>Pezizomycotina</taxon>
        <taxon>Dothideomycetes</taxon>
        <taxon>Dothideomycetes incertae sedis</taxon>
        <taxon>Botryosphaeriales</taxon>
        <taxon>Botryosphaeriaceae</taxon>
        <taxon>Botryosphaeria</taxon>
    </lineage>
</organism>
<feature type="region of interest" description="Disordered" evidence="1">
    <location>
        <begin position="15"/>
        <end position="47"/>
    </location>
</feature>
<evidence type="ECO:0000313" key="3">
    <source>
        <dbReference type="Proteomes" id="UP000572817"/>
    </source>
</evidence>
<protein>
    <submittedName>
        <fullName evidence="2">Uncharacterized protein</fullName>
    </submittedName>
</protein>
<dbReference type="EMBL" id="WWBZ02000016">
    <property type="protein sequence ID" value="KAF4310427.1"/>
    <property type="molecule type" value="Genomic_DNA"/>
</dbReference>
<feature type="region of interest" description="Disordered" evidence="1">
    <location>
        <begin position="60"/>
        <end position="120"/>
    </location>
</feature>
<evidence type="ECO:0000256" key="1">
    <source>
        <dbReference type="SAM" id="MobiDB-lite"/>
    </source>
</evidence>
<evidence type="ECO:0000313" key="2">
    <source>
        <dbReference type="EMBL" id="KAF4310427.1"/>
    </source>
</evidence>
<keyword evidence="3" id="KW-1185">Reference proteome</keyword>
<feature type="compositionally biased region" description="Gly residues" evidence="1">
    <location>
        <begin position="106"/>
        <end position="120"/>
    </location>
</feature>
<dbReference type="AlphaFoldDB" id="A0A8H4J021"/>
<proteinExistence type="predicted"/>
<reference evidence="2" key="1">
    <citation type="submission" date="2020-04" db="EMBL/GenBank/DDBJ databases">
        <title>Genome Assembly and Annotation of Botryosphaeria dothidea sdau 11-99, a Latent Pathogen of Apple Fruit Ring Rot in China.</title>
        <authorList>
            <person name="Yu C."/>
            <person name="Diao Y."/>
            <person name="Lu Q."/>
            <person name="Zhao J."/>
            <person name="Cui S."/>
            <person name="Peng C."/>
            <person name="He B."/>
            <person name="Liu H."/>
        </authorList>
    </citation>
    <scope>NUCLEOTIDE SEQUENCE [LARGE SCALE GENOMIC DNA]</scope>
    <source>
        <strain evidence="2">Sdau11-99</strain>
    </source>
</reference>
<accession>A0A8H4J021</accession>
<sequence>MPTIIGPWGIFTTESVAPSNAATYTPPLPAGFEPDAGNPRYDGPTWPPTVFRARWWDERYYPNSDSDSGSPSPYRRVPRHRSRSSNNSKGPPSGPLPQTGTAAVGEGAGGAGVSGEAGGA</sequence>
<feature type="compositionally biased region" description="Low complexity" evidence="1">
    <location>
        <begin position="61"/>
        <end position="74"/>
    </location>
</feature>
<name>A0A8H4J021_9PEZI</name>
<comment type="caution">
    <text evidence="2">The sequence shown here is derived from an EMBL/GenBank/DDBJ whole genome shotgun (WGS) entry which is preliminary data.</text>
</comment>